<dbReference type="GO" id="GO:0005634">
    <property type="term" value="C:nucleus"/>
    <property type="evidence" value="ECO:0007669"/>
    <property type="project" value="TreeGrafter"/>
</dbReference>
<protein>
    <recommendedName>
        <fullName evidence="4">NmrA-like domain-containing protein</fullName>
    </recommendedName>
</protein>
<gene>
    <name evidence="5" type="ORF">ARAM_001593</name>
</gene>
<evidence type="ECO:0000256" key="3">
    <source>
        <dbReference type="ARBA" id="ARBA00023002"/>
    </source>
</evidence>
<dbReference type="OrthoDB" id="300709at2759"/>
<dbReference type="STRING" id="308745.A0A0F8W7I4"/>
<dbReference type="CDD" id="cd05251">
    <property type="entry name" value="NmrA_like_SDR_a"/>
    <property type="match status" value="1"/>
</dbReference>
<dbReference type="GO" id="GO:0016491">
    <property type="term" value="F:oxidoreductase activity"/>
    <property type="evidence" value="ECO:0007669"/>
    <property type="project" value="UniProtKB-KW"/>
</dbReference>
<dbReference type="InterPro" id="IPR051164">
    <property type="entry name" value="NmrA-like_oxidored"/>
</dbReference>
<name>A0A0F8W7I4_9EURO</name>
<comment type="caution">
    <text evidence="5">The sequence shown here is derived from an EMBL/GenBank/DDBJ whole genome shotgun (WGS) entry which is preliminary data.</text>
</comment>
<accession>A0A0F8W7I4</accession>
<dbReference type="PANTHER" id="PTHR42748">
    <property type="entry name" value="NITROGEN METABOLITE REPRESSION PROTEIN NMRA FAMILY MEMBER"/>
    <property type="match status" value="1"/>
</dbReference>
<dbReference type="SUPFAM" id="SSF51735">
    <property type="entry name" value="NAD(P)-binding Rossmann-fold domains"/>
    <property type="match status" value="1"/>
</dbReference>
<proteinExistence type="inferred from homology"/>
<dbReference type="Gene3D" id="3.90.25.10">
    <property type="entry name" value="UDP-galactose 4-epimerase, domain 1"/>
    <property type="match status" value="1"/>
</dbReference>
<evidence type="ECO:0000313" key="6">
    <source>
        <dbReference type="Proteomes" id="UP000034291"/>
    </source>
</evidence>
<dbReference type="PANTHER" id="PTHR42748:SF30">
    <property type="entry name" value="NMRA-LIKE DOMAIN-CONTAINING PROTEIN"/>
    <property type="match status" value="1"/>
</dbReference>
<feature type="domain" description="NmrA-like" evidence="4">
    <location>
        <begin position="4"/>
        <end position="246"/>
    </location>
</feature>
<dbReference type="InterPro" id="IPR036291">
    <property type="entry name" value="NAD(P)-bd_dom_sf"/>
</dbReference>
<organism evidence="5 6">
    <name type="scientific">Aspergillus rambellii</name>
    <dbReference type="NCBI Taxonomy" id="308745"/>
    <lineage>
        <taxon>Eukaryota</taxon>
        <taxon>Fungi</taxon>
        <taxon>Dikarya</taxon>
        <taxon>Ascomycota</taxon>
        <taxon>Pezizomycotina</taxon>
        <taxon>Eurotiomycetes</taxon>
        <taxon>Eurotiomycetidae</taxon>
        <taxon>Eurotiales</taxon>
        <taxon>Aspergillaceae</taxon>
        <taxon>Aspergillus</taxon>
        <taxon>Aspergillus subgen. Nidulantes</taxon>
    </lineage>
</organism>
<comment type="similarity">
    <text evidence="1">Belongs to the NmrA-type oxidoreductase family.</text>
</comment>
<dbReference type="EMBL" id="JZBS01003737">
    <property type="protein sequence ID" value="KKK13830.1"/>
    <property type="molecule type" value="Genomic_DNA"/>
</dbReference>
<dbReference type="InterPro" id="IPR008030">
    <property type="entry name" value="NmrA-like"/>
</dbReference>
<keyword evidence="6" id="KW-1185">Reference proteome</keyword>
<keyword evidence="3" id="KW-0560">Oxidoreductase</keyword>
<dbReference type="Pfam" id="PF05368">
    <property type="entry name" value="NmrA"/>
    <property type="match status" value="1"/>
</dbReference>
<evidence type="ECO:0000259" key="4">
    <source>
        <dbReference type="Pfam" id="PF05368"/>
    </source>
</evidence>
<sequence length="364" mass="40615">MTVTKKLITVFGGTGNQGTSVVRSLLAHKDQLFQVRVITRDPESSKAQELAKLGAEIVLAEGSDRSQTTAAFKGSWGAFINSNSDGPNDEDSIEKPTPYDLDVAVLDAAEAAGVQHIVYSSAASPHRATKGRINLTGFDYKTYAEEYARSEKSFTTFTAVLPASFMECWTQECFCQIWGGFPWYQNGQKEVVLAVPPYGGDGRMPWISVQDDLGDIVHGIFLNPQRYDQKQVQAISQLIKLEDMAKELTKGELLLRTIPWPSSKRYPHVVHESYEEHVATGTPVRYQQLASWRDVPHDGSHLREEARLMFFFMNFCGGKWFAEHASDDTAARECKQAAVEARGCSTGNLTTFKEWFTRESANHV</sequence>
<dbReference type="Gene3D" id="3.40.50.720">
    <property type="entry name" value="NAD(P)-binding Rossmann-like Domain"/>
    <property type="match status" value="1"/>
</dbReference>
<dbReference type="Proteomes" id="UP000034291">
    <property type="component" value="Unassembled WGS sequence"/>
</dbReference>
<evidence type="ECO:0000256" key="1">
    <source>
        <dbReference type="ARBA" id="ARBA00006328"/>
    </source>
</evidence>
<evidence type="ECO:0000256" key="2">
    <source>
        <dbReference type="ARBA" id="ARBA00022857"/>
    </source>
</evidence>
<dbReference type="AlphaFoldDB" id="A0A0F8W7I4"/>
<evidence type="ECO:0000313" key="5">
    <source>
        <dbReference type="EMBL" id="KKK13830.1"/>
    </source>
</evidence>
<keyword evidence="2" id="KW-0521">NADP</keyword>
<reference evidence="5 6" key="1">
    <citation type="submission" date="2015-02" db="EMBL/GenBank/DDBJ databases">
        <title>Draft Genome Sequences of Two Closely-Related Aflatoxigenic Aspergillus Species Obtained from the Cote d'Ivoire.</title>
        <authorList>
            <person name="Moore G.G."/>
            <person name="Beltz S.B."/>
            <person name="Mack B.M."/>
        </authorList>
    </citation>
    <scope>NUCLEOTIDE SEQUENCE [LARGE SCALE GENOMIC DNA]</scope>
    <source>
        <strain evidence="5 6">SRRC1468</strain>
    </source>
</reference>